<dbReference type="GO" id="GO:0051301">
    <property type="term" value="P:cell division"/>
    <property type="evidence" value="ECO:0007669"/>
    <property type="project" value="InterPro"/>
</dbReference>
<dbReference type="EMBL" id="NGJZ01000004">
    <property type="protein sequence ID" value="RSU06137.1"/>
    <property type="molecule type" value="Genomic_DNA"/>
</dbReference>
<dbReference type="AlphaFoldDB" id="A0A430AEX7"/>
<dbReference type="InterPro" id="IPR007060">
    <property type="entry name" value="FtsL/DivIC"/>
</dbReference>
<dbReference type="OrthoDB" id="2991180at2"/>
<dbReference type="Pfam" id="PF04977">
    <property type="entry name" value="DivIC"/>
    <property type="match status" value="1"/>
</dbReference>
<dbReference type="PANTHER" id="PTHR40027">
    <property type="entry name" value="CELL DIVISION PROTEIN DIVIC"/>
    <property type="match status" value="1"/>
</dbReference>
<organism evidence="2 3">
    <name type="scientific">Vagococcus entomophilus</name>
    <dbReference type="NCBI Taxonomy" id="1160095"/>
    <lineage>
        <taxon>Bacteria</taxon>
        <taxon>Bacillati</taxon>
        <taxon>Bacillota</taxon>
        <taxon>Bacilli</taxon>
        <taxon>Lactobacillales</taxon>
        <taxon>Enterococcaceae</taxon>
        <taxon>Vagococcus</taxon>
    </lineage>
</organism>
<evidence type="ECO:0008006" key="4">
    <source>
        <dbReference type="Google" id="ProtNLM"/>
    </source>
</evidence>
<dbReference type="RefSeq" id="WP_126826429.1">
    <property type="nucleotide sequence ID" value="NZ_JBHLWU010000003.1"/>
</dbReference>
<dbReference type="PANTHER" id="PTHR40027:SF1">
    <property type="entry name" value="CELL DIVISION PROTEIN DIVIC"/>
    <property type="match status" value="1"/>
</dbReference>
<gene>
    <name evidence="2" type="ORF">CBF30_10475</name>
</gene>
<evidence type="ECO:0000313" key="2">
    <source>
        <dbReference type="EMBL" id="RSU06137.1"/>
    </source>
</evidence>
<keyword evidence="3" id="KW-1185">Reference proteome</keyword>
<keyword evidence="1" id="KW-0472">Membrane</keyword>
<keyword evidence="1" id="KW-0812">Transmembrane</keyword>
<evidence type="ECO:0000313" key="3">
    <source>
        <dbReference type="Proteomes" id="UP000288669"/>
    </source>
</evidence>
<evidence type="ECO:0000256" key="1">
    <source>
        <dbReference type="SAM" id="Phobius"/>
    </source>
</evidence>
<keyword evidence="1" id="KW-1133">Transmembrane helix</keyword>
<proteinExistence type="predicted"/>
<name>A0A430AEX7_9ENTE</name>
<dbReference type="InterPro" id="IPR039076">
    <property type="entry name" value="DivIC"/>
</dbReference>
<protein>
    <recommendedName>
        <fullName evidence="4">Septum formation initiator</fullName>
    </recommendedName>
</protein>
<comment type="caution">
    <text evidence="2">The sequence shown here is derived from an EMBL/GenBank/DDBJ whole genome shotgun (WGS) entry which is preliminary data.</text>
</comment>
<accession>A0A430AEX7</accession>
<feature type="transmembrane region" description="Helical" evidence="1">
    <location>
        <begin position="40"/>
        <end position="59"/>
    </location>
</feature>
<sequence>MKLARKNVSNIASLDNHYTKKQMKHFQKTQKQLVFRRRRLSLLFVIAAIFLLVSSINIYKNYRELQTLKAEKQTVLKQQKTSAAQKKELTDEVNLLKDTSYVEKLARSKYYLSKDGEKVYNYPQGNETESSK</sequence>
<reference evidence="2 3" key="1">
    <citation type="submission" date="2017-05" db="EMBL/GenBank/DDBJ databases">
        <title>Vagococcus spp. assemblies.</title>
        <authorList>
            <person name="Gulvik C.A."/>
        </authorList>
    </citation>
    <scope>NUCLEOTIDE SEQUENCE [LARGE SCALE GENOMIC DNA]</scope>
    <source>
        <strain evidence="2 3">DSM 24756</strain>
    </source>
</reference>
<dbReference type="Proteomes" id="UP000288669">
    <property type="component" value="Unassembled WGS sequence"/>
</dbReference>